<dbReference type="EMBL" id="LGGX01000009">
    <property type="protein sequence ID" value="KUK87023.1"/>
    <property type="molecule type" value="Genomic_DNA"/>
</dbReference>
<accession>A0A101I1Q1</accession>
<evidence type="ECO:0000313" key="1">
    <source>
        <dbReference type="EMBL" id="KUK87023.1"/>
    </source>
</evidence>
<dbReference type="Proteomes" id="UP000053467">
    <property type="component" value="Unassembled WGS sequence"/>
</dbReference>
<proteinExistence type="predicted"/>
<evidence type="ECO:0000313" key="2">
    <source>
        <dbReference type="Proteomes" id="UP000053467"/>
    </source>
</evidence>
<comment type="caution">
    <text evidence="1">The sequence shown here is derived from an EMBL/GenBank/DDBJ whole genome shotgun (WGS) entry which is preliminary data.</text>
</comment>
<name>A0A101I1Q1_UNCT6</name>
<organism evidence="1 2">
    <name type="scientific">candidate division TA06 bacterium 34_109</name>
    <dbReference type="NCBI Taxonomy" id="1635277"/>
    <lineage>
        <taxon>Bacteria</taxon>
        <taxon>Bacteria division TA06</taxon>
    </lineage>
</organism>
<reference evidence="2" key="1">
    <citation type="journal article" date="2015" name="MBio">
        <title>Genome-Resolved Metagenomic Analysis Reveals Roles for Candidate Phyla and Other Microbial Community Members in Biogeochemical Transformations in Oil Reservoirs.</title>
        <authorList>
            <person name="Hu P."/>
            <person name="Tom L."/>
            <person name="Singh A."/>
            <person name="Thomas B.C."/>
            <person name="Baker B.J."/>
            <person name="Piceno Y.M."/>
            <person name="Andersen G.L."/>
            <person name="Banfield J.F."/>
        </authorList>
    </citation>
    <scope>NUCLEOTIDE SEQUENCE [LARGE SCALE GENOMIC DNA]</scope>
</reference>
<sequence>MKNIFFILLFFLFLLLNSSLTEWATLQNSPFISKDPISFTKFTTSNLETEIFKSNLSFDFYNGSIFSYCFFENQIGRLGFGVEYYEDSLRDKFISTNLNKSVKPVNYSLFFAKNFDRINAGGGVKFYYFDEYYNDLNSPFSNTKISFSDIKFSPSLSFLLINDLDIDVTGNLTFLSVGSENLSNIVKTSNPFGYGVDLRIKQNFIENFVGFLLNYKNKTFGYQVIEIGNVSGDVYLDEVDTLNLTIFAGIESFNYHSTYISGEYQKITYHSRTIYFSSAEVNSKKTVTYFPKFSIGSNFYLTNFLDLNVGFTGYLKDVVDYLSPELNPSIKNSNFYYDGKIGFTFKVENLKISLDFSKNLINIPFIISGKEIDNISVNFGLSYSGYEY</sequence>
<gene>
    <name evidence="1" type="ORF">XE03_1112</name>
</gene>
<dbReference type="AlphaFoldDB" id="A0A101I1Q1"/>
<protein>
    <submittedName>
        <fullName evidence="1">Uncharacterized protein</fullName>
    </submittedName>
</protein>